<protein>
    <submittedName>
        <fullName evidence="2">Uncharacterized protein LOC114341522</fullName>
    </submittedName>
</protein>
<keyword evidence="1" id="KW-1133">Transmembrane helix</keyword>
<evidence type="ECO:0000313" key="2">
    <source>
        <dbReference type="RefSeq" id="XP_028148126.1"/>
    </source>
</evidence>
<proteinExistence type="predicted"/>
<accession>A0A6P7GEW5</accession>
<keyword evidence="1" id="KW-0812">Transmembrane</keyword>
<reference evidence="2" key="1">
    <citation type="submission" date="2025-08" db="UniProtKB">
        <authorList>
            <consortium name="RefSeq"/>
        </authorList>
    </citation>
    <scope>IDENTIFICATION</scope>
    <source>
        <tissue evidence="2">Whole insect</tissue>
    </source>
</reference>
<feature type="transmembrane region" description="Helical" evidence="1">
    <location>
        <begin position="28"/>
        <end position="55"/>
    </location>
</feature>
<name>A0A6P7GEW5_DIAVI</name>
<feature type="transmembrane region" description="Helical" evidence="1">
    <location>
        <begin position="67"/>
        <end position="88"/>
    </location>
</feature>
<gene>
    <name evidence="2" type="primary">LOC114341522</name>
</gene>
<sequence>MFAKETQARGDKLELVNKILSFGIKRQYYWLIVTCCIIAIAVIEGQIILAGTVMYHKYGTWKPLVPYITTSAIAQSGCIGLFIICRFIHKLKHMLDTITTNSNRLPIQDILFENTIRKQAINMKR</sequence>
<evidence type="ECO:0000256" key="1">
    <source>
        <dbReference type="SAM" id="Phobius"/>
    </source>
</evidence>
<keyword evidence="1" id="KW-0472">Membrane</keyword>
<dbReference type="InParanoid" id="A0A6P7GEW5"/>
<dbReference type="RefSeq" id="XP_028148126.1">
    <property type="nucleotide sequence ID" value="XM_028292325.1"/>
</dbReference>
<organism evidence="2">
    <name type="scientific">Diabrotica virgifera virgifera</name>
    <name type="common">western corn rootworm</name>
    <dbReference type="NCBI Taxonomy" id="50390"/>
    <lineage>
        <taxon>Eukaryota</taxon>
        <taxon>Metazoa</taxon>
        <taxon>Ecdysozoa</taxon>
        <taxon>Arthropoda</taxon>
        <taxon>Hexapoda</taxon>
        <taxon>Insecta</taxon>
        <taxon>Pterygota</taxon>
        <taxon>Neoptera</taxon>
        <taxon>Endopterygota</taxon>
        <taxon>Coleoptera</taxon>
        <taxon>Polyphaga</taxon>
        <taxon>Cucujiformia</taxon>
        <taxon>Chrysomeloidea</taxon>
        <taxon>Chrysomelidae</taxon>
        <taxon>Galerucinae</taxon>
        <taxon>Diabroticina</taxon>
        <taxon>Diabroticites</taxon>
        <taxon>Diabrotica</taxon>
    </lineage>
</organism>
<dbReference type="AlphaFoldDB" id="A0A6P7GEW5"/>